<evidence type="ECO:0008006" key="4">
    <source>
        <dbReference type="Google" id="ProtNLM"/>
    </source>
</evidence>
<name>A0A165E268_EXIGL</name>
<keyword evidence="3" id="KW-1185">Reference proteome</keyword>
<organism evidence="2 3">
    <name type="scientific">Exidia glandulosa HHB12029</name>
    <dbReference type="NCBI Taxonomy" id="1314781"/>
    <lineage>
        <taxon>Eukaryota</taxon>
        <taxon>Fungi</taxon>
        <taxon>Dikarya</taxon>
        <taxon>Basidiomycota</taxon>
        <taxon>Agaricomycotina</taxon>
        <taxon>Agaricomycetes</taxon>
        <taxon>Auriculariales</taxon>
        <taxon>Exidiaceae</taxon>
        <taxon>Exidia</taxon>
    </lineage>
</organism>
<dbReference type="EMBL" id="KV426172">
    <property type="protein sequence ID" value="KZV85904.1"/>
    <property type="molecule type" value="Genomic_DNA"/>
</dbReference>
<accession>A0A165E268</accession>
<dbReference type="OrthoDB" id="3365917at2759"/>
<proteinExistence type="predicted"/>
<dbReference type="AlphaFoldDB" id="A0A165E268"/>
<feature type="region of interest" description="Disordered" evidence="1">
    <location>
        <begin position="17"/>
        <end position="76"/>
    </location>
</feature>
<dbReference type="Proteomes" id="UP000077266">
    <property type="component" value="Unassembled WGS sequence"/>
</dbReference>
<reference evidence="2 3" key="1">
    <citation type="journal article" date="2016" name="Mol. Biol. Evol.">
        <title>Comparative Genomics of Early-Diverging Mushroom-Forming Fungi Provides Insights into the Origins of Lignocellulose Decay Capabilities.</title>
        <authorList>
            <person name="Nagy L.G."/>
            <person name="Riley R."/>
            <person name="Tritt A."/>
            <person name="Adam C."/>
            <person name="Daum C."/>
            <person name="Floudas D."/>
            <person name="Sun H."/>
            <person name="Yadav J.S."/>
            <person name="Pangilinan J."/>
            <person name="Larsson K.H."/>
            <person name="Matsuura K."/>
            <person name="Barry K."/>
            <person name="Labutti K."/>
            <person name="Kuo R."/>
            <person name="Ohm R.A."/>
            <person name="Bhattacharya S.S."/>
            <person name="Shirouzu T."/>
            <person name="Yoshinaga Y."/>
            <person name="Martin F.M."/>
            <person name="Grigoriev I.V."/>
            <person name="Hibbett D.S."/>
        </authorList>
    </citation>
    <scope>NUCLEOTIDE SEQUENCE [LARGE SCALE GENOMIC DNA]</scope>
    <source>
        <strain evidence="2 3">HHB12029</strain>
    </source>
</reference>
<sequence length="311" mass="31477">MVFIPFISTRNDNEALLKRKGGGRGGGGFGGGRSGGRTSSSGHTSSSSSSSSKSPAFSIPSSSGKKGSSVHTYGNGGGKVSSISSGSFSGRTQGGGTRSQVYGSSVYGSGYPAGYGSAGRGVTGAGFPFYFWPLVWGGAIGYTAGYLHDENEYGKVDNSSRPGGALYQVPIVSPSSASFVSTYHLIADHDTVTALISSISSNCTGISNAPLQASALASNASSLAPETAIQYYRASSVALTLDGYNNTAALSNDTSATAMTPIPSAVNMTFLTCLNETIGASVPLVDSAHLGAHANVGLLIFSIALVMHNLF</sequence>
<feature type="compositionally biased region" description="Low complexity" evidence="1">
    <location>
        <begin position="36"/>
        <end position="69"/>
    </location>
</feature>
<protein>
    <recommendedName>
        <fullName evidence="4">Glycine-rich protein</fullName>
    </recommendedName>
</protein>
<evidence type="ECO:0000313" key="2">
    <source>
        <dbReference type="EMBL" id="KZV85904.1"/>
    </source>
</evidence>
<evidence type="ECO:0000256" key="1">
    <source>
        <dbReference type="SAM" id="MobiDB-lite"/>
    </source>
</evidence>
<dbReference type="InParanoid" id="A0A165E268"/>
<feature type="compositionally biased region" description="Gly residues" evidence="1">
    <location>
        <begin position="23"/>
        <end position="35"/>
    </location>
</feature>
<dbReference type="STRING" id="1314781.A0A165E268"/>
<evidence type="ECO:0000313" key="3">
    <source>
        <dbReference type="Proteomes" id="UP000077266"/>
    </source>
</evidence>
<gene>
    <name evidence="2" type="ORF">EXIGLDRAFT_653630</name>
</gene>